<evidence type="ECO:0000256" key="1">
    <source>
        <dbReference type="ARBA" id="ARBA00008007"/>
    </source>
</evidence>
<comment type="caution">
    <text evidence="3">The sequence shown here is derived from an EMBL/GenBank/DDBJ whole genome shotgun (WGS) entry which is preliminary data.</text>
</comment>
<keyword evidence="4" id="KW-1185">Reference proteome</keyword>
<keyword evidence="2" id="KW-1133">Transmembrane helix</keyword>
<dbReference type="EMBL" id="JAGGMS010000001">
    <property type="protein sequence ID" value="MBP2178683.1"/>
    <property type="molecule type" value="Genomic_DNA"/>
</dbReference>
<accession>A0ABS4PGZ1</accession>
<dbReference type="PANTHER" id="PTHR47505:SF1">
    <property type="entry name" value="DNA UTILIZATION PROTEIN YHGH"/>
    <property type="match status" value="1"/>
</dbReference>
<dbReference type="InterPro" id="IPR000836">
    <property type="entry name" value="PRTase_dom"/>
</dbReference>
<gene>
    <name evidence="3" type="ORF">JOM49_000209</name>
</gene>
<name>A0ABS4PGZ1_9PSEU</name>
<keyword evidence="2" id="KW-0472">Membrane</keyword>
<keyword evidence="2" id="KW-0812">Transmembrane</keyword>
<evidence type="ECO:0000256" key="2">
    <source>
        <dbReference type="SAM" id="Phobius"/>
    </source>
</evidence>
<comment type="similarity">
    <text evidence="1">Belongs to the ComF/GntX family.</text>
</comment>
<evidence type="ECO:0000313" key="4">
    <source>
        <dbReference type="Proteomes" id="UP000741013"/>
    </source>
</evidence>
<dbReference type="CDD" id="cd06223">
    <property type="entry name" value="PRTases_typeI"/>
    <property type="match status" value="1"/>
</dbReference>
<dbReference type="Proteomes" id="UP000741013">
    <property type="component" value="Unassembled WGS sequence"/>
</dbReference>
<dbReference type="PANTHER" id="PTHR47505">
    <property type="entry name" value="DNA UTILIZATION PROTEIN YHGH"/>
    <property type="match status" value="1"/>
</dbReference>
<protein>
    <submittedName>
        <fullName evidence="3">Amidophosphoribosyltransferase</fullName>
    </submittedName>
</protein>
<reference evidence="3 4" key="1">
    <citation type="submission" date="2021-03" db="EMBL/GenBank/DDBJ databases">
        <title>Sequencing the genomes of 1000 actinobacteria strains.</title>
        <authorList>
            <person name="Klenk H.-P."/>
        </authorList>
    </citation>
    <scope>NUCLEOTIDE SEQUENCE [LARGE SCALE GENOMIC DNA]</scope>
    <source>
        <strain evidence="3 4">DSM 45510</strain>
    </source>
</reference>
<dbReference type="RefSeq" id="WP_209662313.1">
    <property type="nucleotide sequence ID" value="NZ_JAGGMS010000001.1"/>
</dbReference>
<dbReference type="InterPro" id="IPR029057">
    <property type="entry name" value="PRTase-like"/>
</dbReference>
<feature type="transmembrane region" description="Helical" evidence="2">
    <location>
        <begin position="40"/>
        <end position="58"/>
    </location>
</feature>
<dbReference type="SUPFAM" id="SSF53271">
    <property type="entry name" value="PRTase-like"/>
    <property type="match status" value="1"/>
</dbReference>
<sequence length="218" mass="22378">MTNLIDLVLPPVCAGCGALGSACCATCVRAWGAPALVPLPGLAVFALAAYAGIARRLVLAYKERGRRDLAPVLGELLAKAVPYLPGARPAPDGLWWLVPVPSRRIASRIRGGPHMLRLARACARRLAEHGHPAAVAPGLVLDSGAKDAAGLARHQRAANLAGRIAPEPAGLPPPGTPVLLLDDVLTTGSTASECARVLRASGYPVTAGLTLTNAHSSE</sequence>
<evidence type="ECO:0000313" key="3">
    <source>
        <dbReference type="EMBL" id="MBP2178683.1"/>
    </source>
</evidence>
<dbReference type="Gene3D" id="3.40.50.2020">
    <property type="match status" value="1"/>
</dbReference>
<dbReference type="InterPro" id="IPR051910">
    <property type="entry name" value="ComF/GntX_DNA_util-trans"/>
</dbReference>
<organism evidence="3 4">
    <name type="scientific">Amycolatopsis magusensis</name>
    <dbReference type="NCBI Taxonomy" id="882444"/>
    <lineage>
        <taxon>Bacteria</taxon>
        <taxon>Bacillati</taxon>
        <taxon>Actinomycetota</taxon>
        <taxon>Actinomycetes</taxon>
        <taxon>Pseudonocardiales</taxon>
        <taxon>Pseudonocardiaceae</taxon>
        <taxon>Amycolatopsis</taxon>
    </lineage>
</organism>
<proteinExistence type="inferred from homology"/>